<evidence type="ECO:0000256" key="4">
    <source>
        <dbReference type="ARBA" id="ARBA00022989"/>
    </source>
</evidence>
<evidence type="ECO:0000313" key="10">
    <source>
        <dbReference type="Proteomes" id="UP001152747"/>
    </source>
</evidence>
<gene>
    <name evidence="9" type="ORF">CAMP_LOCUS11636</name>
</gene>
<keyword evidence="4 6" id="KW-1133">Transmembrane helix</keyword>
<dbReference type="GO" id="GO:0001671">
    <property type="term" value="F:ATPase activator activity"/>
    <property type="evidence" value="ECO:0007669"/>
    <property type="project" value="TreeGrafter"/>
</dbReference>
<name>A0A9P1IQ46_9PELO</name>
<feature type="domain" description="V-type proton ATPase subunit S1/VOA1 transmembrane" evidence="8">
    <location>
        <begin position="396"/>
        <end position="434"/>
    </location>
</feature>
<dbReference type="InterPro" id="IPR008388">
    <property type="entry name" value="Ac45_acc_su"/>
</dbReference>
<evidence type="ECO:0000256" key="1">
    <source>
        <dbReference type="ARBA" id="ARBA00004167"/>
    </source>
</evidence>
<comment type="subcellular location">
    <subcellularLocation>
        <location evidence="1">Membrane</location>
        <topology evidence="1">Single-pass membrane protein</topology>
    </subcellularLocation>
</comment>
<feature type="signal peptide" evidence="7">
    <location>
        <begin position="1"/>
        <end position="23"/>
    </location>
</feature>
<dbReference type="InterPro" id="IPR046756">
    <property type="entry name" value="VAS1/VOA1_TM"/>
</dbReference>
<dbReference type="OrthoDB" id="9985059at2759"/>
<evidence type="ECO:0000256" key="7">
    <source>
        <dbReference type="SAM" id="SignalP"/>
    </source>
</evidence>
<sequence length="446" mass="47807">MFAFENCMRVLIAALSVIIAVSAYDAVYFSNQRDIQSSKLENIVNSASADEPVVFIVNPDFTLGQFSVKANAYSSEPTQDYLAKLVKSSKYHGATYFTEQFIVPTASVLTSSSDFKTGSSVYVLAGEEWTSAEELAQQVLEKIENAVVIITATDGVSQEKTRVKRVGLTGGESRQNDAEATGNIALPLILPPYNVTGLTAPANGDSSCLFYLEGLDVVVQKKDSGKTTYSAAAIRQGNATWSYADGYASCVNSSVGSFVFRISLTTTGEVADSGDLFTIPSGSNIDVSLTINGTKDGYWQLVGATLNSASINLKNGGAVTASGVTVGEGATQYTGLNSVAGFALTCSQTQAVFFATNNDAVRIGLSLHNSQVQTYVVMPEWKQWAYFTRQTEDCTGTFSSGSWMGILSALVLITGLIFGYLMLQSVQTQDRFDDPKQKQIVINVRE</sequence>
<keyword evidence="5 6" id="KW-0472">Membrane</keyword>
<dbReference type="Pfam" id="PF20520">
    <property type="entry name" value="Ac45-VOA1_TM"/>
    <property type="match status" value="1"/>
</dbReference>
<dbReference type="GO" id="GO:0030641">
    <property type="term" value="P:regulation of cellular pH"/>
    <property type="evidence" value="ECO:0007669"/>
    <property type="project" value="TreeGrafter"/>
</dbReference>
<keyword evidence="3 6" id="KW-0812">Transmembrane</keyword>
<dbReference type="PANTHER" id="PTHR12471">
    <property type="entry name" value="VACUOLAR ATP SYNTHASE SUBUNIT S1"/>
    <property type="match status" value="1"/>
</dbReference>
<evidence type="ECO:0000256" key="6">
    <source>
        <dbReference type="SAM" id="Phobius"/>
    </source>
</evidence>
<dbReference type="PANTHER" id="PTHR12471:SF7">
    <property type="entry name" value="V-TYPE PROTON ATPASE SUBUNIT S1"/>
    <property type="match status" value="1"/>
</dbReference>
<evidence type="ECO:0000256" key="2">
    <source>
        <dbReference type="ARBA" id="ARBA00009037"/>
    </source>
</evidence>
<dbReference type="GO" id="GO:0033176">
    <property type="term" value="C:proton-transporting V-type ATPase complex"/>
    <property type="evidence" value="ECO:0007669"/>
    <property type="project" value="TreeGrafter"/>
</dbReference>
<feature type="transmembrane region" description="Helical" evidence="6">
    <location>
        <begin position="403"/>
        <end position="423"/>
    </location>
</feature>
<keyword evidence="7" id="KW-0732">Signal</keyword>
<evidence type="ECO:0000256" key="3">
    <source>
        <dbReference type="ARBA" id="ARBA00022692"/>
    </source>
</evidence>
<accession>A0A9P1IQ46</accession>
<feature type="chain" id="PRO_5040383568" description="V-type proton ATPase subunit S1/VOA1 transmembrane domain-containing protein" evidence="7">
    <location>
        <begin position="24"/>
        <end position="446"/>
    </location>
</feature>
<dbReference type="Proteomes" id="UP001152747">
    <property type="component" value="Unassembled WGS sequence"/>
</dbReference>
<organism evidence="9 10">
    <name type="scientific">Caenorhabditis angaria</name>
    <dbReference type="NCBI Taxonomy" id="860376"/>
    <lineage>
        <taxon>Eukaryota</taxon>
        <taxon>Metazoa</taxon>
        <taxon>Ecdysozoa</taxon>
        <taxon>Nematoda</taxon>
        <taxon>Chromadorea</taxon>
        <taxon>Rhabditida</taxon>
        <taxon>Rhabditina</taxon>
        <taxon>Rhabditomorpha</taxon>
        <taxon>Rhabditoidea</taxon>
        <taxon>Rhabditidae</taxon>
        <taxon>Peloderinae</taxon>
        <taxon>Caenorhabditis</taxon>
    </lineage>
</organism>
<evidence type="ECO:0000313" key="9">
    <source>
        <dbReference type="EMBL" id="CAI5448999.1"/>
    </source>
</evidence>
<evidence type="ECO:0000256" key="5">
    <source>
        <dbReference type="ARBA" id="ARBA00023136"/>
    </source>
</evidence>
<keyword evidence="10" id="KW-1185">Reference proteome</keyword>
<reference evidence="9" key="1">
    <citation type="submission" date="2022-11" db="EMBL/GenBank/DDBJ databases">
        <authorList>
            <person name="Kikuchi T."/>
        </authorList>
    </citation>
    <scope>NUCLEOTIDE SEQUENCE</scope>
    <source>
        <strain evidence="9">PS1010</strain>
    </source>
</reference>
<dbReference type="AlphaFoldDB" id="A0A9P1IQ46"/>
<evidence type="ECO:0000259" key="8">
    <source>
        <dbReference type="Pfam" id="PF20520"/>
    </source>
</evidence>
<dbReference type="EMBL" id="CANHGI010000004">
    <property type="protein sequence ID" value="CAI5448999.1"/>
    <property type="molecule type" value="Genomic_DNA"/>
</dbReference>
<comment type="similarity">
    <text evidence="2">Belongs to the vacuolar ATPase subunit S1 family.</text>
</comment>
<protein>
    <recommendedName>
        <fullName evidence="8">V-type proton ATPase subunit S1/VOA1 transmembrane domain-containing protein</fullName>
    </recommendedName>
</protein>
<proteinExistence type="inferred from homology"/>
<comment type="caution">
    <text evidence="9">The sequence shown here is derived from an EMBL/GenBank/DDBJ whole genome shotgun (WGS) entry which is preliminary data.</text>
</comment>